<dbReference type="EMBL" id="MEHD01000034">
    <property type="protein sequence ID" value="ODR50759.1"/>
    <property type="molecule type" value="Genomic_DNA"/>
</dbReference>
<evidence type="ECO:0000313" key="2">
    <source>
        <dbReference type="EMBL" id="ODR43233.1"/>
    </source>
</evidence>
<dbReference type="InterPro" id="IPR001279">
    <property type="entry name" value="Metallo-B-lactamas"/>
</dbReference>
<evidence type="ECO:0000313" key="3">
    <source>
        <dbReference type="EMBL" id="ODR50759.1"/>
    </source>
</evidence>
<dbReference type="Gene3D" id="3.60.15.10">
    <property type="entry name" value="Ribonuclease Z/Hydroxyacylglutathione hydrolase-like"/>
    <property type="match status" value="1"/>
</dbReference>
<dbReference type="PANTHER" id="PTHR42951">
    <property type="entry name" value="METALLO-BETA-LACTAMASE DOMAIN-CONTAINING"/>
    <property type="match status" value="1"/>
</dbReference>
<dbReference type="EMBL" id="MEHA01000035">
    <property type="protein sequence ID" value="ODR43233.1"/>
    <property type="molecule type" value="Genomic_DNA"/>
</dbReference>
<sequence length="300" mass="33654">MNERFLNITKDIYMLKTPAGGVWSGIILIDGEEKVLIDSGENAEHIDELLVPALKELGIQLQDIAWLCNTHCHGDHVGGHSRIMKLAHPRVASYRKSVPKLQQPLKYSRLIRAVYPSYSPPAPAVLEGVKTDFILEEGDVIAGRLRLVASPGHDDDCVCFYDIPTKTLISGDSLQGNGTRTQGTALYMDLNAYRNTLDKLRKMDIDNIISAHPYLFTNEMALGKQNAGVYLEKCRQITDIYDNYISERLEEGIKNPVQLAEELITYMGNEMPKWLFLPLYTVNAHIQAGVKDRQGGKRTL</sequence>
<reference evidence="3 5" key="1">
    <citation type="submission" date="2016-08" db="EMBL/GenBank/DDBJ databases">
        <title>Characterization of Isolates of Eisenbergiella tayi Derived from Blood Cultures, Using Whole Genome Sequencing.</title>
        <authorList>
            <person name="Bernier A.-M."/>
            <person name="Burdz T."/>
            <person name="Wiebe D."/>
            <person name="Bernard K."/>
        </authorList>
    </citation>
    <scope>NUCLEOTIDE SEQUENCE [LARGE SCALE GENOMIC DNA]</scope>
    <source>
        <strain evidence="3 5">NML120146</strain>
    </source>
</reference>
<gene>
    <name evidence="2" type="ORF">BEI59_30535</name>
    <name evidence="3" type="ORF">BEI63_21315</name>
</gene>
<evidence type="ECO:0000259" key="1">
    <source>
        <dbReference type="SMART" id="SM00849"/>
    </source>
</evidence>
<dbReference type="Pfam" id="PF00753">
    <property type="entry name" value="Lactamase_B"/>
    <property type="match status" value="1"/>
</dbReference>
<dbReference type="OrthoDB" id="11380at2"/>
<dbReference type="PANTHER" id="PTHR42951:SF4">
    <property type="entry name" value="ACYL-COENZYME A THIOESTERASE MBLAC2"/>
    <property type="match status" value="1"/>
</dbReference>
<accession>A0A1E3U885</accession>
<feature type="domain" description="Metallo-beta-lactamase" evidence="1">
    <location>
        <begin position="21"/>
        <end position="212"/>
    </location>
</feature>
<dbReference type="Proteomes" id="UP000094271">
    <property type="component" value="Unassembled WGS sequence"/>
</dbReference>
<proteinExistence type="predicted"/>
<comment type="caution">
    <text evidence="2">The sequence shown here is derived from an EMBL/GenBank/DDBJ whole genome shotgun (WGS) entry which is preliminary data.</text>
</comment>
<protein>
    <recommendedName>
        <fullName evidence="1">Metallo-beta-lactamase domain-containing protein</fullName>
    </recommendedName>
</protein>
<evidence type="ECO:0000313" key="5">
    <source>
        <dbReference type="Proteomes" id="UP000094869"/>
    </source>
</evidence>
<dbReference type="InterPro" id="IPR050855">
    <property type="entry name" value="NDM-1-like"/>
</dbReference>
<organism evidence="2 4">
    <name type="scientific">Eisenbergiella tayi</name>
    <dbReference type="NCBI Taxonomy" id="1432052"/>
    <lineage>
        <taxon>Bacteria</taxon>
        <taxon>Bacillati</taxon>
        <taxon>Bacillota</taxon>
        <taxon>Clostridia</taxon>
        <taxon>Lachnospirales</taxon>
        <taxon>Lachnospiraceae</taxon>
        <taxon>Eisenbergiella</taxon>
    </lineage>
</organism>
<dbReference type="Proteomes" id="UP000094869">
    <property type="component" value="Unassembled WGS sequence"/>
</dbReference>
<dbReference type="AlphaFoldDB" id="A0A1E3U885"/>
<reference evidence="2 4" key="2">
    <citation type="submission" date="2016-08" db="EMBL/GenBank/DDBJ databases">
        <authorList>
            <person name="Seilhamer J.J."/>
        </authorList>
    </citation>
    <scope>NUCLEOTIDE SEQUENCE [LARGE SCALE GENOMIC DNA]</scope>
    <source>
        <strain evidence="2 4">NML150140-1</strain>
    </source>
</reference>
<name>A0A1E3U885_9FIRM</name>
<dbReference type="InterPro" id="IPR036866">
    <property type="entry name" value="RibonucZ/Hydroxyglut_hydro"/>
</dbReference>
<dbReference type="SMART" id="SM00849">
    <property type="entry name" value="Lactamase_B"/>
    <property type="match status" value="1"/>
</dbReference>
<evidence type="ECO:0000313" key="4">
    <source>
        <dbReference type="Proteomes" id="UP000094271"/>
    </source>
</evidence>
<dbReference type="SUPFAM" id="SSF56281">
    <property type="entry name" value="Metallo-hydrolase/oxidoreductase"/>
    <property type="match status" value="1"/>
</dbReference>
<dbReference type="RefSeq" id="WP_069151004.1">
    <property type="nucleotide sequence ID" value="NZ_JAQCZP010000031.1"/>
</dbReference>
<keyword evidence="5" id="KW-1185">Reference proteome</keyword>